<keyword evidence="2" id="KW-0255">Endonuclease</keyword>
<dbReference type="SUPFAM" id="SSF52980">
    <property type="entry name" value="Restriction endonuclease-like"/>
    <property type="match status" value="1"/>
</dbReference>
<dbReference type="RefSeq" id="WP_109137086.1">
    <property type="nucleotide sequence ID" value="NZ_QFFN01000008.1"/>
</dbReference>
<evidence type="ECO:0000313" key="3">
    <source>
        <dbReference type="Proteomes" id="UP000245753"/>
    </source>
</evidence>
<evidence type="ECO:0000259" key="1">
    <source>
        <dbReference type="Pfam" id="PF04480"/>
    </source>
</evidence>
<comment type="caution">
    <text evidence="2">The sequence shown here is derived from an EMBL/GenBank/DDBJ whole genome shotgun (WGS) entry which is preliminary data.</text>
</comment>
<protein>
    <submittedName>
        <fullName evidence="2">Endonuclease</fullName>
    </submittedName>
</protein>
<keyword evidence="2" id="KW-0378">Hydrolase</keyword>
<dbReference type="InterPro" id="IPR011335">
    <property type="entry name" value="Restrct_endonuc-II-like"/>
</dbReference>
<dbReference type="CDD" id="cd01038">
    <property type="entry name" value="Endonuclease_DUF559"/>
    <property type="match status" value="1"/>
</dbReference>
<feature type="domain" description="DUF559" evidence="1">
    <location>
        <begin position="10"/>
        <end position="113"/>
    </location>
</feature>
<keyword evidence="2" id="KW-0540">Nuclease</keyword>
<dbReference type="PANTHER" id="PTHR38590:SF1">
    <property type="entry name" value="BLL0828 PROTEIN"/>
    <property type="match status" value="1"/>
</dbReference>
<reference evidence="2 3" key="1">
    <citation type="journal article" date="2018" name="Int. J. Syst. Evol. Microbiol.">
        <title>Bifidobacterium catulorum sp. nov., a novel taxon from the faeces of the baby common marmoset (Callithrix jacchus).</title>
        <authorList>
            <person name="Modesto M."/>
            <person name="Michelini S."/>
            <person name="Oki K."/>
            <person name="Biavati B."/>
            <person name="Watanabe K."/>
            <person name="Mattarelli P."/>
        </authorList>
    </citation>
    <scope>NUCLEOTIDE SEQUENCE [LARGE SCALE GENOMIC DNA]</scope>
    <source>
        <strain evidence="2 3">MRM 8.19</strain>
    </source>
</reference>
<keyword evidence="3" id="KW-1185">Reference proteome</keyword>
<gene>
    <name evidence="2" type="ORF">DF200_04480</name>
</gene>
<evidence type="ECO:0000313" key="2">
    <source>
        <dbReference type="EMBL" id="PWG60025.1"/>
    </source>
</evidence>
<sequence>MKDYNKGNVARARKLRREMTPWERKLWYGFLRKQPIRWQRQKPLGNRIADFYCAKAQLVVELDGGGHYTKERMEADRLRTMELNEMSLHVLRYTNREIDTRFAEVCDVIDRVVRERLTAFGR</sequence>
<dbReference type="OrthoDB" id="9798754at2"/>
<dbReference type="Proteomes" id="UP000245753">
    <property type="component" value="Unassembled WGS sequence"/>
</dbReference>
<dbReference type="GO" id="GO:0004519">
    <property type="term" value="F:endonuclease activity"/>
    <property type="evidence" value="ECO:0007669"/>
    <property type="project" value="UniProtKB-KW"/>
</dbReference>
<name>A0A2U2MT59_9BIFI</name>
<accession>A0A2U2MT59</accession>
<dbReference type="InterPro" id="IPR047216">
    <property type="entry name" value="Endonuclease_DUF559_bact"/>
</dbReference>
<dbReference type="Pfam" id="PF04480">
    <property type="entry name" value="DUF559"/>
    <property type="match status" value="1"/>
</dbReference>
<proteinExistence type="predicted"/>
<organism evidence="2 3">
    <name type="scientific">Bifidobacterium catulorum</name>
    <dbReference type="NCBI Taxonomy" id="1630173"/>
    <lineage>
        <taxon>Bacteria</taxon>
        <taxon>Bacillati</taxon>
        <taxon>Actinomycetota</taxon>
        <taxon>Actinomycetes</taxon>
        <taxon>Bifidobacteriales</taxon>
        <taxon>Bifidobacteriaceae</taxon>
        <taxon>Bifidobacterium</taxon>
    </lineage>
</organism>
<dbReference type="Gene3D" id="3.40.960.10">
    <property type="entry name" value="VSR Endonuclease"/>
    <property type="match status" value="1"/>
</dbReference>
<dbReference type="AlphaFoldDB" id="A0A2U2MT59"/>
<dbReference type="InterPro" id="IPR007569">
    <property type="entry name" value="DUF559"/>
</dbReference>
<dbReference type="EMBL" id="QFFN01000008">
    <property type="protein sequence ID" value="PWG60025.1"/>
    <property type="molecule type" value="Genomic_DNA"/>
</dbReference>
<dbReference type="PANTHER" id="PTHR38590">
    <property type="entry name" value="BLL0828 PROTEIN"/>
    <property type="match status" value="1"/>
</dbReference>